<accession>A0A9Q9RU04</accession>
<evidence type="ECO:0000313" key="3">
    <source>
        <dbReference type="Proteomes" id="UP000760494"/>
    </source>
</evidence>
<feature type="region of interest" description="Disordered" evidence="1">
    <location>
        <begin position="694"/>
        <end position="722"/>
    </location>
</feature>
<feature type="compositionally biased region" description="Basic and acidic residues" evidence="1">
    <location>
        <begin position="825"/>
        <end position="838"/>
    </location>
</feature>
<feature type="region of interest" description="Disordered" evidence="1">
    <location>
        <begin position="352"/>
        <end position="373"/>
    </location>
</feature>
<sequence>MVDLRHDAYLYLGCQESPLRRREFQSNPCDSAQVADCDTVVTNMLTNKKHRDMSRTQDALLRQPETLPAALIVEDGHISRDASLQTMRDHWVCSRINVAIRAWHINQVTVSSPSRPSTKACCCIDRDRPKMHSYSLASIHHDEVDSLEDPSSSDGAVDIDSSHHLEAALHEVMEKEKVYRHDQRSSRPRVALNATGALQCLQVHVRREPCQQSTARMFQLNNETMQFETSPWTKPARFTPHACPSPAFSLTWHHRLSLDLQTAGVTQAGTTAYPGRHDYAVNSLFFHLRSDLRSPNLLTIAIDLTPSNELPSGRWDATGSAHALSNSCHPKCNHVVDKVKFEQDYPSKWRPIHDSRSTFRGAAPSRQSSLNRLRLHSPPMTKVSRWTGHMRSIRLRMPEPPTFPTPVSNDRTTSRTDQPSPPNASSTEDLSAIGNCRSPSSTHDTLRHSIARLSTFQPSTNNLLPTFHKLHLVHCCLHLCLNDLNSGSALVSNSHKFAHDSRYGHCQDSFLSLMVSQKYFPAQYVCRHLATPYLTTGADHTRPALKATLQARSRSLLHSEGQSRDSAYRQLSLCPGCPRTMLPETATTYQNTPSLDRSHVPGNPIQYYRTWEQALACQLAHATAAVRPFLPCTGQPRRHIPDLAIVSSAIGPERSIPLTSRTRVSHSNHNPGGAPSVSVCFRVAVIFDRGKASYAGTPREGDGGRRSSTSSHSSMTTTKLPRETADALCMTISSDHVAYASNILKPSGRHSLDFFSIWLKSRLHLHPNGQKFVRVQESPLSDTTYQSLTCSCQGPTAVDIKRLLEPRLEPSPVPTHSPRPAIVAEESRDGTGPSRQEHVPCRKYNSVWPNPFYRCTCRPQKLPAIYRPMPANITHPVATHFPFTQTHQTSFSTADTHSAQTYLHSTEMNAELKVSWAPSPDIQLHLTYYFVPYRTSSLHSCKPLPSIPTVGTSPTASNQPSPLFVVPDEDPRWATHSPHKHLALQWFIPPDLNALPTHGILLVRSFHPFHFRHLTSLRLNRRPSVANSSTSSFSLSRSPPLAAKCGILHTNSLARQSENQGGVRTPIIDNSSTATARLCSPFDDTPIERVIIHQEFGTEVATSTDCHGLTIVFDMTRTFSLC</sequence>
<dbReference type="AlphaFoldDB" id="A0A9Q9RU04"/>
<protein>
    <submittedName>
        <fullName evidence="2">Uncharacterized protein</fullName>
    </submittedName>
</protein>
<proteinExistence type="predicted"/>
<evidence type="ECO:0000313" key="2">
    <source>
        <dbReference type="EMBL" id="VTT74606.1"/>
    </source>
</evidence>
<name>A0A9Q9RU04_FUSFU</name>
<comment type="caution">
    <text evidence="2">The sequence shown here is derived from an EMBL/GenBank/DDBJ whole genome shotgun (WGS) entry which is preliminary data.</text>
</comment>
<feature type="compositionally biased region" description="Polar residues" evidence="1">
    <location>
        <begin position="405"/>
        <end position="429"/>
    </location>
</feature>
<feature type="region of interest" description="Disordered" evidence="1">
    <location>
        <begin position="392"/>
        <end position="443"/>
    </location>
</feature>
<feature type="compositionally biased region" description="Low complexity" evidence="1">
    <location>
        <begin position="707"/>
        <end position="718"/>
    </location>
</feature>
<gene>
    <name evidence="2" type="ORF">C2S_1792</name>
</gene>
<organism evidence="2 3">
    <name type="scientific">Fusarium fujikuroi</name>
    <name type="common">Bakanae and foot rot disease fungus</name>
    <name type="synonym">Gibberella fujikuroi</name>
    <dbReference type="NCBI Taxonomy" id="5127"/>
    <lineage>
        <taxon>Eukaryota</taxon>
        <taxon>Fungi</taxon>
        <taxon>Dikarya</taxon>
        <taxon>Ascomycota</taxon>
        <taxon>Pezizomycotina</taxon>
        <taxon>Sordariomycetes</taxon>
        <taxon>Hypocreomycetidae</taxon>
        <taxon>Hypocreales</taxon>
        <taxon>Nectriaceae</taxon>
        <taxon>Fusarium</taxon>
        <taxon>Fusarium fujikuroi species complex</taxon>
    </lineage>
</organism>
<dbReference type="EMBL" id="CABFJX010000374">
    <property type="protein sequence ID" value="VTT74606.1"/>
    <property type="molecule type" value="Genomic_DNA"/>
</dbReference>
<reference evidence="2" key="1">
    <citation type="submission" date="2019-05" db="EMBL/GenBank/DDBJ databases">
        <authorList>
            <person name="Piombo E."/>
        </authorList>
    </citation>
    <scope>NUCLEOTIDE SEQUENCE</scope>
    <source>
        <strain evidence="2">C2S</strain>
    </source>
</reference>
<evidence type="ECO:0000256" key="1">
    <source>
        <dbReference type="SAM" id="MobiDB-lite"/>
    </source>
</evidence>
<dbReference type="Proteomes" id="UP000760494">
    <property type="component" value="Unassembled WGS sequence"/>
</dbReference>
<feature type="region of interest" description="Disordered" evidence="1">
    <location>
        <begin position="808"/>
        <end position="838"/>
    </location>
</feature>